<keyword evidence="2" id="KW-0238">DNA-binding</keyword>
<dbReference type="Gene3D" id="1.20.120.530">
    <property type="entry name" value="GntR ligand-binding domain-like"/>
    <property type="match status" value="1"/>
</dbReference>
<dbReference type="GO" id="GO:0003677">
    <property type="term" value="F:DNA binding"/>
    <property type="evidence" value="ECO:0007669"/>
    <property type="project" value="UniProtKB-KW"/>
</dbReference>
<dbReference type="PANTHER" id="PTHR43537">
    <property type="entry name" value="TRANSCRIPTIONAL REGULATOR, GNTR FAMILY"/>
    <property type="match status" value="1"/>
</dbReference>
<evidence type="ECO:0000256" key="1">
    <source>
        <dbReference type="ARBA" id="ARBA00023015"/>
    </source>
</evidence>
<dbReference type="SUPFAM" id="SSF48008">
    <property type="entry name" value="GntR ligand-binding domain-like"/>
    <property type="match status" value="1"/>
</dbReference>
<dbReference type="RefSeq" id="WP_144748341.1">
    <property type="nucleotide sequence ID" value="NZ_VMNW02000009.1"/>
</dbReference>
<name>A0A5N0VB52_9PSEU</name>
<dbReference type="InterPro" id="IPR036388">
    <property type="entry name" value="WH-like_DNA-bd_sf"/>
</dbReference>
<evidence type="ECO:0000256" key="3">
    <source>
        <dbReference type="ARBA" id="ARBA00023163"/>
    </source>
</evidence>
<dbReference type="Pfam" id="PF00392">
    <property type="entry name" value="GntR"/>
    <property type="match status" value="1"/>
</dbReference>
<proteinExistence type="predicted"/>
<protein>
    <submittedName>
        <fullName evidence="5">GntR family transcriptional regulator</fullName>
    </submittedName>
</protein>
<dbReference type="InterPro" id="IPR036390">
    <property type="entry name" value="WH_DNA-bd_sf"/>
</dbReference>
<dbReference type="InterPro" id="IPR008920">
    <property type="entry name" value="TF_FadR/GntR_C"/>
</dbReference>
<dbReference type="SMART" id="SM00895">
    <property type="entry name" value="FCD"/>
    <property type="match status" value="1"/>
</dbReference>
<evidence type="ECO:0000256" key="2">
    <source>
        <dbReference type="ARBA" id="ARBA00023125"/>
    </source>
</evidence>
<keyword evidence="3" id="KW-0804">Transcription</keyword>
<dbReference type="EMBL" id="VMNW02000009">
    <property type="protein sequence ID" value="KAA9163586.1"/>
    <property type="molecule type" value="Genomic_DNA"/>
</dbReference>
<keyword evidence="1" id="KW-0805">Transcription regulation</keyword>
<evidence type="ECO:0000313" key="5">
    <source>
        <dbReference type="EMBL" id="KAA9163586.1"/>
    </source>
</evidence>
<dbReference type="Proteomes" id="UP000319769">
    <property type="component" value="Unassembled WGS sequence"/>
</dbReference>
<dbReference type="SMART" id="SM00345">
    <property type="entry name" value="HTH_GNTR"/>
    <property type="match status" value="1"/>
</dbReference>
<dbReference type="AlphaFoldDB" id="A0A5N0VB52"/>
<dbReference type="PANTHER" id="PTHR43537:SF49">
    <property type="entry name" value="TRANSCRIPTIONAL REGULATORY PROTEIN"/>
    <property type="match status" value="1"/>
</dbReference>
<dbReference type="InterPro" id="IPR000524">
    <property type="entry name" value="Tscrpt_reg_HTH_GntR"/>
</dbReference>
<dbReference type="Gene3D" id="1.10.10.10">
    <property type="entry name" value="Winged helix-like DNA-binding domain superfamily/Winged helix DNA-binding domain"/>
    <property type="match status" value="1"/>
</dbReference>
<reference evidence="5" key="1">
    <citation type="submission" date="2019-09" db="EMBL/GenBank/DDBJ databases">
        <authorList>
            <person name="Teo W.F.A."/>
            <person name="Duangmal K."/>
        </authorList>
    </citation>
    <scope>NUCLEOTIDE SEQUENCE [LARGE SCALE GENOMIC DNA]</scope>
    <source>
        <strain evidence="5">K81G1</strain>
    </source>
</reference>
<feature type="domain" description="HTH gntR-type" evidence="4">
    <location>
        <begin position="11"/>
        <end position="78"/>
    </location>
</feature>
<dbReference type="Pfam" id="PF07729">
    <property type="entry name" value="FCD"/>
    <property type="match status" value="1"/>
</dbReference>
<dbReference type="GO" id="GO:0003700">
    <property type="term" value="F:DNA-binding transcription factor activity"/>
    <property type="evidence" value="ECO:0007669"/>
    <property type="project" value="InterPro"/>
</dbReference>
<gene>
    <name evidence="5" type="ORF">FPZ12_008730</name>
</gene>
<accession>A0A5N0VB52</accession>
<comment type="caution">
    <text evidence="5">The sequence shown here is derived from an EMBL/GenBank/DDBJ whole genome shotgun (WGS) entry which is preliminary data.</text>
</comment>
<dbReference type="SUPFAM" id="SSF46785">
    <property type="entry name" value="Winged helix' DNA-binding domain"/>
    <property type="match status" value="1"/>
</dbReference>
<dbReference type="PROSITE" id="PS50949">
    <property type="entry name" value="HTH_GNTR"/>
    <property type="match status" value="1"/>
</dbReference>
<sequence length="217" mass="23566">MADSSTPAPPLSRTAYVVSRLKQDLADGTLQPGQSLRQVQIAHRYGVSVTPVREALRILEADGTITYSPHRGATVKDVDPETAMDLYRLRAAVEGLATEIAVERMTPDRLEAIEAAHKELRAAQARKAPAAELSRLNKALHYAIYQGGAPLLLDHISALWSRFPTSVTLWDTKRNVSALDDDHAGILEAVRAGDAQRAGALMSAHVRHAGTLRAEHD</sequence>
<dbReference type="OrthoDB" id="8680240at2"/>
<organism evidence="5 6">
    <name type="scientific">Amycolatopsis acidicola</name>
    <dbReference type="NCBI Taxonomy" id="2596893"/>
    <lineage>
        <taxon>Bacteria</taxon>
        <taxon>Bacillati</taxon>
        <taxon>Actinomycetota</taxon>
        <taxon>Actinomycetes</taxon>
        <taxon>Pseudonocardiales</taxon>
        <taxon>Pseudonocardiaceae</taxon>
        <taxon>Amycolatopsis</taxon>
    </lineage>
</organism>
<evidence type="ECO:0000313" key="6">
    <source>
        <dbReference type="Proteomes" id="UP000319769"/>
    </source>
</evidence>
<dbReference type="CDD" id="cd07377">
    <property type="entry name" value="WHTH_GntR"/>
    <property type="match status" value="1"/>
</dbReference>
<dbReference type="InterPro" id="IPR011711">
    <property type="entry name" value="GntR_C"/>
</dbReference>
<evidence type="ECO:0000259" key="4">
    <source>
        <dbReference type="PROSITE" id="PS50949"/>
    </source>
</evidence>
<keyword evidence="6" id="KW-1185">Reference proteome</keyword>